<dbReference type="InterPro" id="IPR053793">
    <property type="entry name" value="PB1-like"/>
</dbReference>
<evidence type="ECO:0000256" key="8">
    <source>
        <dbReference type="RuleBase" id="RU004549"/>
    </source>
</evidence>
<dbReference type="PANTHER" id="PTHR31734">
    <property type="entry name" value="AUXIN-RESPONSIVE PROTEIN IAA17"/>
    <property type="match status" value="1"/>
</dbReference>
<evidence type="ECO:0000256" key="3">
    <source>
        <dbReference type="ARBA" id="ARBA00022491"/>
    </source>
</evidence>
<dbReference type="GO" id="GO:0009734">
    <property type="term" value="P:auxin-activated signaling pathway"/>
    <property type="evidence" value="ECO:0007669"/>
    <property type="project" value="UniProtKB-UniRule"/>
</dbReference>
<protein>
    <recommendedName>
        <fullName evidence="8">Auxin-responsive protein</fullName>
    </recommendedName>
</protein>
<evidence type="ECO:0000256" key="5">
    <source>
        <dbReference type="ARBA" id="ARBA00023163"/>
    </source>
</evidence>
<accession>A0A2U1PFF4</accession>
<keyword evidence="11" id="KW-1185">Reference proteome</keyword>
<evidence type="ECO:0000313" key="11">
    <source>
        <dbReference type="Proteomes" id="UP000245207"/>
    </source>
</evidence>
<dbReference type="PROSITE" id="PS51745">
    <property type="entry name" value="PB1"/>
    <property type="match status" value="1"/>
</dbReference>
<keyword evidence="7 8" id="KW-0927">Auxin signaling pathway</keyword>
<sequence>MEHIYDMHGAVTFHRMLPHIMKCRSLYTHINDGGVIGWPPVKLCRRKSLCRTKFSNEDGDNGSKSMYVKVHMEGIGIARKVDISLHNSYQTCVHTLASMFGKCYEDVILTYQDKEGDWLLAGDVPWGSFVKTVQRLKLLRT</sequence>
<comment type="subunit">
    <text evidence="8">Homodimers and heterodimers.</text>
</comment>
<evidence type="ECO:0000256" key="7">
    <source>
        <dbReference type="ARBA" id="ARBA00023294"/>
    </source>
</evidence>
<dbReference type="SUPFAM" id="SSF54277">
    <property type="entry name" value="CAD &amp; PB1 domains"/>
    <property type="match status" value="1"/>
</dbReference>
<feature type="domain" description="PB1" evidence="9">
    <location>
        <begin position="65"/>
        <end position="141"/>
    </location>
</feature>
<organism evidence="10 11">
    <name type="scientific">Artemisia annua</name>
    <name type="common">Sweet wormwood</name>
    <dbReference type="NCBI Taxonomy" id="35608"/>
    <lineage>
        <taxon>Eukaryota</taxon>
        <taxon>Viridiplantae</taxon>
        <taxon>Streptophyta</taxon>
        <taxon>Embryophyta</taxon>
        <taxon>Tracheophyta</taxon>
        <taxon>Spermatophyta</taxon>
        <taxon>Magnoliopsida</taxon>
        <taxon>eudicotyledons</taxon>
        <taxon>Gunneridae</taxon>
        <taxon>Pentapetalae</taxon>
        <taxon>asterids</taxon>
        <taxon>campanulids</taxon>
        <taxon>Asterales</taxon>
        <taxon>Asteraceae</taxon>
        <taxon>Asteroideae</taxon>
        <taxon>Anthemideae</taxon>
        <taxon>Artemisiinae</taxon>
        <taxon>Artemisia</taxon>
    </lineage>
</organism>
<dbReference type="EMBL" id="PKPP01001220">
    <property type="protein sequence ID" value="PWA84518.1"/>
    <property type="molecule type" value="Genomic_DNA"/>
</dbReference>
<reference evidence="10 11" key="1">
    <citation type="journal article" date="2018" name="Mol. Plant">
        <title>The genome of Artemisia annua provides insight into the evolution of Asteraceae family and artemisinin biosynthesis.</title>
        <authorList>
            <person name="Shen Q."/>
            <person name="Zhang L."/>
            <person name="Liao Z."/>
            <person name="Wang S."/>
            <person name="Yan T."/>
            <person name="Shi P."/>
            <person name="Liu M."/>
            <person name="Fu X."/>
            <person name="Pan Q."/>
            <person name="Wang Y."/>
            <person name="Lv Z."/>
            <person name="Lu X."/>
            <person name="Zhang F."/>
            <person name="Jiang W."/>
            <person name="Ma Y."/>
            <person name="Chen M."/>
            <person name="Hao X."/>
            <person name="Li L."/>
            <person name="Tang Y."/>
            <person name="Lv G."/>
            <person name="Zhou Y."/>
            <person name="Sun X."/>
            <person name="Brodelius P.E."/>
            <person name="Rose J.K.C."/>
            <person name="Tang K."/>
        </authorList>
    </citation>
    <scope>NUCLEOTIDE SEQUENCE [LARGE SCALE GENOMIC DNA]</scope>
    <source>
        <strain evidence="11">cv. Huhao1</strain>
        <tissue evidence="10">Leaf</tissue>
    </source>
</reference>
<dbReference type="GO" id="GO:0005634">
    <property type="term" value="C:nucleus"/>
    <property type="evidence" value="ECO:0007669"/>
    <property type="project" value="UniProtKB-SubCell"/>
</dbReference>
<keyword evidence="6 8" id="KW-0539">Nucleus</keyword>
<dbReference type="Pfam" id="PF02309">
    <property type="entry name" value="AUX_IAA"/>
    <property type="match status" value="2"/>
</dbReference>
<gene>
    <name evidence="10" type="ORF">CTI12_AA117980</name>
</gene>
<dbReference type="PANTHER" id="PTHR31734:SF189">
    <property type="entry name" value="AUXIN-RESPONSIVE PROTEIN"/>
    <property type="match status" value="1"/>
</dbReference>
<dbReference type="InterPro" id="IPR033389">
    <property type="entry name" value="AUX/IAA_dom"/>
</dbReference>
<comment type="subcellular location">
    <subcellularLocation>
        <location evidence="1 8">Nucleus</location>
    </subcellularLocation>
</comment>
<evidence type="ECO:0000256" key="4">
    <source>
        <dbReference type="ARBA" id="ARBA00023015"/>
    </source>
</evidence>
<evidence type="ECO:0000256" key="2">
    <source>
        <dbReference type="ARBA" id="ARBA00006728"/>
    </source>
</evidence>
<keyword evidence="5 8" id="KW-0804">Transcription</keyword>
<dbReference type="STRING" id="35608.A0A2U1PFF4"/>
<evidence type="ECO:0000256" key="1">
    <source>
        <dbReference type="ARBA" id="ARBA00004123"/>
    </source>
</evidence>
<proteinExistence type="inferred from homology"/>
<dbReference type="OrthoDB" id="778717at2759"/>
<dbReference type="GO" id="GO:0006355">
    <property type="term" value="P:regulation of DNA-templated transcription"/>
    <property type="evidence" value="ECO:0007669"/>
    <property type="project" value="InterPro"/>
</dbReference>
<evidence type="ECO:0000313" key="10">
    <source>
        <dbReference type="EMBL" id="PWA84518.1"/>
    </source>
</evidence>
<comment type="similarity">
    <text evidence="2 8">Belongs to the Aux/IAA family.</text>
</comment>
<keyword evidence="4 8" id="KW-0805">Transcription regulation</keyword>
<evidence type="ECO:0000256" key="6">
    <source>
        <dbReference type="ARBA" id="ARBA00023242"/>
    </source>
</evidence>
<name>A0A2U1PFF4_ARTAN</name>
<comment type="caution">
    <text evidence="10">The sequence shown here is derived from an EMBL/GenBank/DDBJ whole genome shotgun (WGS) entry which is preliminary data.</text>
</comment>
<keyword evidence="3 8" id="KW-0678">Repressor</keyword>
<dbReference type="Gene3D" id="3.10.20.90">
    <property type="entry name" value="Phosphatidylinositol 3-kinase Catalytic Subunit, Chain A, domain 1"/>
    <property type="match status" value="1"/>
</dbReference>
<evidence type="ECO:0000259" key="9">
    <source>
        <dbReference type="PROSITE" id="PS51745"/>
    </source>
</evidence>
<comment type="function">
    <text evidence="8">Aux/IAA proteins are short-lived transcriptional factors that function as repressors of early auxin response genes at low auxin concentrations.</text>
</comment>
<dbReference type="InterPro" id="IPR003311">
    <property type="entry name" value="AUX_IAA"/>
</dbReference>
<dbReference type="AlphaFoldDB" id="A0A2U1PFF4"/>
<dbReference type="Proteomes" id="UP000245207">
    <property type="component" value="Unassembled WGS sequence"/>
</dbReference>